<comment type="caution">
    <text evidence="4">The sequence shown here is derived from an EMBL/GenBank/DDBJ whole genome shotgun (WGS) entry which is preliminary data.</text>
</comment>
<dbReference type="Pfam" id="PF05368">
    <property type="entry name" value="NmrA"/>
    <property type="match status" value="1"/>
</dbReference>
<accession>A0AAD7IXJ4</accession>
<dbReference type="SUPFAM" id="SSF51735">
    <property type="entry name" value="NAD(P)-binding Rossmann-fold domains"/>
    <property type="match status" value="1"/>
</dbReference>
<dbReference type="InterPro" id="IPR051164">
    <property type="entry name" value="NmrA-like_oxidored"/>
</dbReference>
<dbReference type="GO" id="GO:0005634">
    <property type="term" value="C:nucleus"/>
    <property type="evidence" value="ECO:0007669"/>
    <property type="project" value="TreeGrafter"/>
</dbReference>
<dbReference type="Proteomes" id="UP001215280">
    <property type="component" value="Unassembled WGS sequence"/>
</dbReference>
<dbReference type="PANTHER" id="PTHR42748:SF14">
    <property type="entry name" value="SNOAL-LIKE DOMAIN-CONTAINING PROTEIN"/>
    <property type="match status" value="1"/>
</dbReference>
<keyword evidence="2" id="KW-0521">NADP</keyword>
<proteinExistence type="inferred from homology"/>
<keyword evidence="5" id="KW-1185">Reference proteome</keyword>
<sequence>MSPTKLTLVIGATGAQGQAVIAALLAPNSDGTASPYNVRALTRNLESPQAQGLAARGVQLVQGTFHDFNAVAKALDGAYGAWVNTDGSTGGEVAEIYAGMRIFEVAKRVPSLRHYVWSNLRFVFKVSGFNPEYRAEHMDAKGRVGEWLSVQPSVLTHDGLVWSQATFAPMNVRKDGTVVFAAPVGDSRVPLIALKDVGWWARWTFDHRAEASARELNVASDLVGWDDIVKTLTKVTGKPAVYLRLTLDEWWTNFDERADNPLSSDKKRGDGSTTIKQNYSAFWRVLRDGIIDKDMEWIRSVHPGTFTLERWMRENNYDGRGKTVLKKALESNNAWGFRPDIAKDL</sequence>
<dbReference type="Gene3D" id="3.40.50.720">
    <property type="entry name" value="NAD(P)-binding Rossmann-like Domain"/>
    <property type="match status" value="1"/>
</dbReference>
<gene>
    <name evidence="4" type="ORF">DFH07DRAFT_904259</name>
</gene>
<evidence type="ECO:0000256" key="1">
    <source>
        <dbReference type="ARBA" id="ARBA00006328"/>
    </source>
</evidence>
<dbReference type="PANTHER" id="PTHR42748">
    <property type="entry name" value="NITROGEN METABOLITE REPRESSION PROTEIN NMRA FAMILY MEMBER"/>
    <property type="match status" value="1"/>
</dbReference>
<evidence type="ECO:0000313" key="5">
    <source>
        <dbReference type="Proteomes" id="UP001215280"/>
    </source>
</evidence>
<organism evidence="4 5">
    <name type="scientific">Mycena maculata</name>
    <dbReference type="NCBI Taxonomy" id="230809"/>
    <lineage>
        <taxon>Eukaryota</taxon>
        <taxon>Fungi</taxon>
        <taxon>Dikarya</taxon>
        <taxon>Basidiomycota</taxon>
        <taxon>Agaricomycotina</taxon>
        <taxon>Agaricomycetes</taxon>
        <taxon>Agaricomycetidae</taxon>
        <taxon>Agaricales</taxon>
        <taxon>Marasmiineae</taxon>
        <taxon>Mycenaceae</taxon>
        <taxon>Mycena</taxon>
    </lineage>
</organism>
<feature type="domain" description="NmrA-like" evidence="3">
    <location>
        <begin position="4"/>
        <end position="256"/>
    </location>
</feature>
<dbReference type="EMBL" id="JARJLG010000076">
    <property type="protein sequence ID" value="KAJ7751876.1"/>
    <property type="molecule type" value="Genomic_DNA"/>
</dbReference>
<dbReference type="InterPro" id="IPR008030">
    <property type="entry name" value="NmrA-like"/>
</dbReference>
<evidence type="ECO:0000259" key="3">
    <source>
        <dbReference type="Pfam" id="PF05368"/>
    </source>
</evidence>
<dbReference type="AlphaFoldDB" id="A0AAD7IXJ4"/>
<name>A0AAD7IXJ4_9AGAR</name>
<protein>
    <submittedName>
        <fullName evidence="4">NAD(P)-binding protein</fullName>
    </submittedName>
</protein>
<evidence type="ECO:0000313" key="4">
    <source>
        <dbReference type="EMBL" id="KAJ7751876.1"/>
    </source>
</evidence>
<dbReference type="Gene3D" id="3.90.25.10">
    <property type="entry name" value="UDP-galactose 4-epimerase, domain 1"/>
    <property type="match status" value="1"/>
</dbReference>
<evidence type="ECO:0000256" key="2">
    <source>
        <dbReference type="ARBA" id="ARBA00022857"/>
    </source>
</evidence>
<dbReference type="InterPro" id="IPR036291">
    <property type="entry name" value="NAD(P)-bd_dom_sf"/>
</dbReference>
<reference evidence="4" key="1">
    <citation type="submission" date="2023-03" db="EMBL/GenBank/DDBJ databases">
        <title>Massive genome expansion in bonnet fungi (Mycena s.s.) driven by repeated elements and novel gene families across ecological guilds.</title>
        <authorList>
            <consortium name="Lawrence Berkeley National Laboratory"/>
            <person name="Harder C.B."/>
            <person name="Miyauchi S."/>
            <person name="Viragh M."/>
            <person name="Kuo A."/>
            <person name="Thoen E."/>
            <person name="Andreopoulos B."/>
            <person name="Lu D."/>
            <person name="Skrede I."/>
            <person name="Drula E."/>
            <person name="Henrissat B."/>
            <person name="Morin E."/>
            <person name="Kohler A."/>
            <person name="Barry K."/>
            <person name="LaButti K."/>
            <person name="Morin E."/>
            <person name="Salamov A."/>
            <person name="Lipzen A."/>
            <person name="Mereny Z."/>
            <person name="Hegedus B."/>
            <person name="Baldrian P."/>
            <person name="Stursova M."/>
            <person name="Weitz H."/>
            <person name="Taylor A."/>
            <person name="Grigoriev I.V."/>
            <person name="Nagy L.G."/>
            <person name="Martin F."/>
            <person name="Kauserud H."/>
        </authorList>
    </citation>
    <scope>NUCLEOTIDE SEQUENCE</scope>
    <source>
        <strain evidence="4">CBHHK188m</strain>
    </source>
</reference>
<comment type="similarity">
    <text evidence="1">Belongs to the NmrA-type oxidoreductase family.</text>
</comment>